<dbReference type="RefSeq" id="WP_342630128.1">
    <property type="nucleotide sequence ID" value="NZ_CP152276.1"/>
</dbReference>
<name>A0ABZ3DB04_9PROT</name>
<evidence type="ECO:0000256" key="6">
    <source>
        <dbReference type="SAM" id="MobiDB-lite"/>
    </source>
</evidence>
<feature type="transmembrane region" description="Helical" evidence="7">
    <location>
        <begin position="333"/>
        <end position="357"/>
    </location>
</feature>
<accession>A0ABZ3DB04</accession>
<feature type="transmembrane region" description="Helical" evidence="7">
    <location>
        <begin position="55"/>
        <end position="72"/>
    </location>
</feature>
<feature type="transmembrane region" description="Helical" evidence="7">
    <location>
        <begin position="84"/>
        <end position="104"/>
    </location>
</feature>
<dbReference type="PANTHER" id="PTHR21716:SF62">
    <property type="entry name" value="TRANSPORT PROTEIN YDBI-RELATED"/>
    <property type="match status" value="1"/>
</dbReference>
<evidence type="ECO:0000256" key="2">
    <source>
        <dbReference type="ARBA" id="ARBA00009773"/>
    </source>
</evidence>
<dbReference type="InterPro" id="IPR002549">
    <property type="entry name" value="AI-2E-like"/>
</dbReference>
<evidence type="ECO:0000256" key="4">
    <source>
        <dbReference type="ARBA" id="ARBA00022989"/>
    </source>
</evidence>
<keyword evidence="4 7" id="KW-1133">Transmembrane helix</keyword>
<evidence type="ECO:0000256" key="7">
    <source>
        <dbReference type="SAM" id="Phobius"/>
    </source>
</evidence>
<feature type="transmembrane region" description="Helical" evidence="7">
    <location>
        <begin position="238"/>
        <end position="261"/>
    </location>
</feature>
<feature type="compositionally biased region" description="Basic and acidic residues" evidence="6">
    <location>
        <begin position="1"/>
        <end position="10"/>
    </location>
</feature>
<evidence type="ECO:0000256" key="3">
    <source>
        <dbReference type="ARBA" id="ARBA00022692"/>
    </source>
</evidence>
<keyword evidence="5 7" id="KW-0472">Membrane</keyword>
<feature type="transmembrane region" description="Helical" evidence="7">
    <location>
        <begin position="293"/>
        <end position="312"/>
    </location>
</feature>
<feature type="region of interest" description="Disordered" evidence="6">
    <location>
        <begin position="363"/>
        <end position="393"/>
    </location>
</feature>
<organism evidence="8 9">
    <name type="scientific">Nguyenibacter vanlangensis</name>
    <dbReference type="NCBI Taxonomy" id="1216886"/>
    <lineage>
        <taxon>Bacteria</taxon>
        <taxon>Pseudomonadati</taxon>
        <taxon>Pseudomonadota</taxon>
        <taxon>Alphaproteobacteria</taxon>
        <taxon>Acetobacterales</taxon>
        <taxon>Acetobacteraceae</taxon>
        <taxon>Nguyenibacter</taxon>
    </lineage>
</organism>
<evidence type="ECO:0000313" key="9">
    <source>
        <dbReference type="Proteomes" id="UP001449795"/>
    </source>
</evidence>
<reference evidence="8 9" key="1">
    <citation type="submission" date="2024-04" db="EMBL/GenBank/DDBJ databases">
        <title>Complete genome sequence of Nguyenibacter vanlangesis HBCM-1154, a strain capable of nitrogen fixation, IAA production, and phosphorus solubilization isolated from sugarcane soil.</title>
        <authorList>
            <person name="MY HANH P."/>
        </authorList>
    </citation>
    <scope>NUCLEOTIDE SEQUENCE [LARGE SCALE GENOMIC DNA]</scope>
    <source>
        <strain evidence="8 9">HBCM 1154</strain>
    </source>
</reference>
<evidence type="ECO:0000256" key="1">
    <source>
        <dbReference type="ARBA" id="ARBA00004141"/>
    </source>
</evidence>
<feature type="transmembrane region" description="Helical" evidence="7">
    <location>
        <begin position="268"/>
        <end position="287"/>
    </location>
</feature>
<sequence>MHAAARRPDDTPAGTAPPEREMDPRAVQLARIHSLLQVTVLLAVLVLSIWLIGDVLMVVFAATLVAVILHNLAIRLERAMRLPYWLALSLVVAGVLGAFVALFWSSGPAISEQAARLRAALATQAHSLRGQLNASPLGRTVLDHLPQSLGGNEAGGDVGVGSRIAGSMTGVVSQAFGAAGTLAVILIAGLYFALSPGLYANGLLRLIPPGHRPAARAMLVVAGRTLWAWTAGQALDMAVVGILSGLGLWCIGVPLALALGVVAGMANFIPYIGAFVGAVPAVLVGLSQGTREGLLVLALYAAIQFFEGNVMAPLIQRHAVQMPPGLTILSQTVFGTILGLPGLILASPLTAALLAVMDHATPPLDETDRLGPPDDQPGDQPGDPARDQACDEA</sequence>
<feature type="transmembrane region" description="Helical" evidence="7">
    <location>
        <begin position="29"/>
        <end position="49"/>
    </location>
</feature>
<dbReference type="Pfam" id="PF01594">
    <property type="entry name" value="AI-2E_transport"/>
    <property type="match status" value="1"/>
</dbReference>
<dbReference type="EMBL" id="CP152276">
    <property type="protein sequence ID" value="XAE44957.1"/>
    <property type="molecule type" value="Genomic_DNA"/>
</dbReference>
<protein>
    <submittedName>
        <fullName evidence="8">AI-2E family transporter</fullName>
    </submittedName>
</protein>
<dbReference type="Proteomes" id="UP001449795">
    <property type="component" value="Chromosome"/>
</dbReference>
<evidence type="ECO:0000256" key="5">
    <source>
        <dbReference type="ARBA" id="ARBA00023136"/>
    </source>
</evidence>
<comment type="subcellular location">
    <subcellularLocation>
        <location evidence="1">Membrane</location>
        <topology evidence="1">Multi-pass membrane protein</topology>
    </subcellularLocation>
</comment>
<evidence type="ECO:0000313" key="8">
    <source>
        <dbReference type="EMBL" id="XAE44957.1"/>
    </source>
</evidence>
<feature type="region of interest" description="Disordered" evidence="6">
    <location>
        <begin position="1"/>
        <end position="21"/>
    </location>
</feature>
<feature type="compositionally biased region" description="Basic and acidic residues" evidence="6">
    <location>
        <begin position="384"/>
        <end position="393"/>
    </location>
</feature>
<proteinExistence type="inferred from homology"/>
<feature type="transmembrane region" description="Helical" evidence="7">
    <location>
        <begin position="175"/>
        <end position="194"/>
    </location>
</feature>
<dbReference type="PANTHER" id="PTHR21716">
    <property type="entry name" value="TRANSMEMBRANE PROTEIN"/>
    <property type="match status" value="1"/>
</dbReference>
<gene>
    <name evidence="8" type="ORF">AAC691_03230</name>
</gene>
<comment type="similarity">
    <text evidence="2">Belongs to the autoinducer-2 exporter (AI-2E) (TC 2.A.86) family.</text>
</comment>
<keyword evidence="3 7" id="KW-0812">Transmembrane</keyword>
<keyword evidence="9" id="KW-1185">Reference proteome</keyword>